<evidence type="ECO:0000313" key="3">
    <source>
        <dbReference type="Proteomes" id="UP000663828"/>
    </source>
</evidence>
<feature type="non-terminal residue" evidence="2">
    <location>
        <position position="64"/>
    </location>
</feature>
<protein>
    <submittedName>
        <fullName evidence="2">Uncharacterized protein</fullName>
    </submittedName>
</protein>
<reference evidence="2" key="1">
    <citation type="submission" date="2021-02" db="EMBL/GenBank/DDBJ databases">
        <authorList>
            <person name="Nowell W R."/>
        </authorList>
    </citation>
    <scope>NUCLEOTIDE SEQUENCE</scope>
</reference>
<organism evidence="2 3">
    <name type="scientific">Adineta ricciae</name>
    <name type="common">Rotifer</name>
    <dbReference type="NCBI Taxonomy" id="249248"/>
    <lineage>
        <taxon>Eukaryota</taxon>
        <taxon>Metazoa</taxon>
        <taxon>Spiralia</taxon>
        <taxon>Gnathifera</taxon>
        <taxon>Rotifera</taxon>
        <taxon>Eurotatoria</taxon>
        <taxon>Bdelloidea</taxon>
        <taxon>Adinetida</taxon>
        <taxon>Adinetidae</taxon>
        <taxon>Adineta</taxon>
    </lineage>
</organism>
<keyword evidence="3" id="KW-1185">Reference proteome</keyword>
<feature type="region of interest" description="Disordered" evidence="1">
    <location>
        <begin position="1"/>
        <end position="64"/>
    </location>
</feature>
<gene>
    <name evidence="2" type="ORF">XAT740_LOCUS41086</name>
</gene>
<name>A0A815UX49_ADIRI</name>
<dbReference type="AlphaFoldDB" id="A0A815UX49"/>
<feature type="compositionally biased region" description="Acidic residues" evidence="1">
    <location>
        <begin position="21"/>
        <end position="31"/>
    </location>
</feature>
<accession>A0A815UX49</accession>
<proteinExistence type="predicted"/>
<sequence length="64" mass="7408">MQTPLHSENHRYKTVKYIRNDDDDDDNDDDEKQYLRNQSTGNNTRSMSSGLRNSIRQLTSCASA</sequence>
<feature type="compositionally biased region" description="Polar residues" evidence="1">
    <location>
        <begin position="35"/>
        <end position="64"/>
    </location>
</feature>
<dbReference type="Proteomes" id="UP000663828">
    <property type="component" value="Unassembled WGS sequence"/>
</dbReference>
<evidence type="ECO:0000256" key="1">
    <source>
        <dbReference type="SAM" id="MobiDB-lite"/>
    </source>
</evidence>
<dbReference type="EMBL" id="CAJNOR010004759">
    <property type="protein sequence ID" value="CAF1525634.1"/>
    <property type="molecule type" value="Genomic_DNA"/>
</dbReference>
<comment type="caution">
    <text evidence="2">The sequence shown here is derived from an EMBL/GenBank/DDBJ whole genome shotgun (WGS) entry which is preliminary data.</text>
</comment>
<evidence type="ECO:0000313" key="2">
    <source>
        <dbReference type="EMBL" id="CAF1525634.1"/>
    </source>
</evidence>